<dbReference type="InterPro" id="IPR017695">
    <property type="entry name" value="Se-dep_Mo_hydrolase_YqeB"/>
</dbReference>
<evidence type="ECO:0000313" key="1">
    <source>
        <dbReference type="EMBL" id="PJF36692.1"/>
    </source>
</evidence>
<reference evidence="1 2" key="1">
    <citation type="submission" date="2017-11" db="EMBL/GenBank/DDBJ databases">
        <title>Evolution of Phototrophy in the Chloroflexi Phylum Driven by Horizontal Gene Transfer.</title>
        <authorList>
            <person name="Ward L.M."/>
            <person name="Hemp J."/>
            <person name="Shih P.M."/>
            <person name="Mcglynn S.E."/>
            <person name="Fischer W."/>
        </authorList>
    </citation>
    <scope>NUCLEOTIDE SEQUENCE [LARGE SCALE GENOMIC DNA]</scope>
    <source>
        <strain evidence="1">JP3_13</strain>
    </source>
</reference>
<proteinExistence type="predicted"/>
<dbReference type="Proteomes" id="UP000229681">
    <property type="component" value="Unassembled WGS sequence"/>
</dbReference>
<dbReference type="EMBL" id="PGTM01000037">
    <property type="protein sequence ID" value="PJF36692.1"/>
    <property type="molecule type" value="Genomic_DNA"/>
</dbReference>
<accession>A0A2M8PGM7</accession>
<name>A0A2M8PGM7_9CHLR</name>
<comment type="caution">
    <text evidence="1">The sequence shown here is derived from an EMBL/GenBank/DDBJ whole genome shotgun (WGS) entry which is preliminary data.</text>
</comment>
<dbReference type="AlphaFoldDB" id="A0A2M8PGM7"/>
<dbReference type="NCBIfam" id="TIGR03309">
    <property type="entry name" value="matur_yqeB"/>
    <property type="match status" value="1"/>
</dbReference>
<gene>
    <name evidence="1" type="ORF">CUN49_04150</name>
</gene>
<organism evidence="1 2">
    <name type="scientific">Candidatus Thermofonsia Clade 1 bacterium</name>
    <dbReference type="NCBI Taxonomy" id="2364210"/>
    <lineage>
        <taxon>Bacteria</taxon>
        <taxon>Bacillati</taxon>
        <taxon>Chloroflexota</taxon>
        <taxon>Candidatus Thermofontia</taxon>
        <taxon>Candidatus Thermofonsia Clade 1</taxon>
    </lineage>
</organism>
<sequence>MRANPLILLRGGGDLASGVAYRLRKVGLPVVITELAKPLAVRTTVSYGMAAVYGAVIIEGIVARRATLANLPELYAMLDAGIIPVLIDPEGASIAALEPAVVIDGRVAKTRLDTHIDQAPLVIALGPGFVAGEDCHAVIETNRGHHLGRVYWRGSAEPDTGLPANLNGRQAERVLRAPCDGLVTQVAVIGCVLREGQVIARVGETPVHAPFDGVLRGLIDDDTPVVKGMKIGDLDPRVRREHCFTISDKSLAVGGGALEAVLAVPLIRAILNVRQSWSAEHKRA</sequence>
<protein>
    <submittedName>
        <fullName evidence="1">Molybdenum hydroxylase</fullName>
    </submittedName>
</protein>
<evidence type="ECO:0000313" key="2">
    <source>
        <dbReference type="Proteomes" id="UP000229681"/>
    </source>
</evidence>